<proteinExistence type="predicted"/>
<evidence type="ECO:0000313" key="5">
    <source>
        <dbReference type="Proteomes" id="UP000639338"/>
    </source>
</evidence>
<comment type="caution">
    <text evidence="4">The sequence shown here is derived from an EMBL/GenBank/DDBJ whole genome shotgun (WGS) entry which is preliminary data.</text>
</comment>
<evidence type="ECO:0000256" key="2">
    <source>
        <dbReference type="SAM" id="MobiDB-lite"/>
    </source>
</evidence>
<evidence type="ECO:0000313" key="4">
    <source>
        <dbReference type="EMBL" id="KAF7997115.1"/>
    </source>
</evidence>
<feature type="coiled-coil region" evidence="1">
    <location>
        <begin position="427"/>
        <end position="454"/>
    </location>
</feature>
<dbReference type="Proteomes" id="UP000639338">
    <property type="component" value="Unassembled WGS sequence"/>
</dbReference>
<keyword evidence="3" id="KW-0732">Signal</keyword>
<name>A0A835CXZ2_APHGI</name>
<dbReference type="OrthoDB" id="6138985at2759"/>
<feature type="chain" id="PRO_5032644757" description="Chemosensory protein" evidence="3">
    <location>
        <begin position="21"/>
        <end position="696"/>
    </location>
</feature>
<evidence type="ECO:0008006" key="6">
    <source>
        <dbReference type="Google" id="ProtNLM"/>
    </source>
</evidence>
<feature type="signal peptide" evidence="3">
    <location>
        <begin position="1"/>
        <end position="20"/>
    </location>
</feature>
<evidence type="ECO:0000256" key="3">
    <source>
        <dbReference type="SAM" id="SignalP"/>
    </source>
</evidence>
<keyword evidence="1" id="KW-0175">Coiled coil</keyword>
<accession>A0A835CXZ2</accession>
<feature type="region of interest" description="Disordered" evidence="2">
    <location>
        <begin position="669"/>
        <end position="696"/>
    </location>
</feature>
<dbReference type="InterPro" id="IPR038875">
    <property type="entry name" value="PLA2_conodipine-like"/>
</dbReference>
<dbReference type="PANTHER" id="PTHR37687">
    <property type="entry name" value="AGAP006772-PA"/>
    <property type="match status" value="1"/>
</dbReference>
<gene>
    <name evidence="4" type="ORF">HCN44_005392</name>
</gene>
<evidence type="ECO:0000256" key="1">
    <source>
        <dbReference type="SAM" id="Coils"/>
    </source>
</evidence>
<organism evidence="4 5">
    <name type="scientific">Aphidius gifuensis</name>
    <name type="common">Parasitoid wasp</name>
    <dbReference type="NCBI Taxonomy" id="684658"/>
    <lineage>
        <taxon>Eukaryota</taxon>
        <taxon>Metazoa</taxon>
        <taxon>Ecdysozoa</taxon>
        <taxon>Arthropoda</taxon>
        <taxon>Hexapoda</taxon>
        <taxon>Insecta</taxon>
        <taxon>Pterygota</taxon>
        <taxon>Neoptera</taxon>
        <taxon>Endopterygota</taxon>
        <taxon>Hymenoptera</taxon>
        <taxon>Apocrita</taxon>
        <taxon>Ichneumonoidea</taxon>
        <taxon>Braconidae</taxon>
        <taxon>Aphidiinae</taxon>
        <taxon>Aphidius</taxon>
    </lineage>
</organism>
<dbReference type="AlphaFoldDB" id="A0A835CXZ2"/>
<dbReference type="EMBL" id="JACMRX010000001">
    <property type="protein sequence ID" value="KAF7997115.1"/>
    <property type="molecule type" value="Genomic_DNA"/>
</dbReference>
<protein>
    <recommendedName>
        <fullName evidence="6">Chemosensory protein</fullName>
    </recommendedName>
</protein>
<sequence length="696" mass="79510">MSLSRTLWLFMTLMVGLSLAASSLSHQKKEESLRNALAAVTRKQRSLNSLPQDYYNDLRSFKYHGEPVIKFDREEIPDLDEDEEELEFLPMDNGQLETIGGGFQNLNNKRLERALIDYLDSPPVQKEAVSSLFRERERSGNRKRTLNSERFNANDKELARLFVEGLQNCAPHGEDREEAEYQPVDLSQPIYDRYKFETTNKLDTHVPISWANVFPKNQDNNDENLALSDTYKNVPVKVGGGYVMLSVPVSRKNKEELYSDTRQGHMTKHFPIAKRSPKPLPKTQVTDPKIAQDLGALFGNEEYNKTNDDNTKKLLSQIPKTETNVSPDHGNMDHIHLSAGNSDTTTRKPIPTVRSISRKEQQINMGKGLEHPIDVRKKSIDWSQYFGIDRRRKKTSLLARPGTQDQDDEWLLQKYYKTMADNLKTPMKDMTKDNGEKRDKLDQMDEKLKNVKNLIVEDAVRYSTTGDDTDSQEVKDVVIARLAAAYSLEKMRKALNEFRNSITAQRDIQRVSHNKNDNSSDDNKEKNDNNNSNHEKRNSNMVDDDDDDAIPFEVFDEERGSNCQELEAIEMSCKPAKSLIPGLFAPCVMHQVCRSCNNEDECMALYAMEVAQICDNLSIDDVRDSRSYCAKTALVIASQLQSSGIGSSLCHGAVADTCLRRFRNRHRSSYPNNAQQQQQQHHHGINNNGFDMTMKR</sequence>
<keyword evidence="5" id="KW-1185">Reference proteome</keyword>
<feature type="region of interest" description="Disordered" evidence="2">
    <location>
        <begin position="506"/>
        <end position="548"/>
    </location>
</feature>
<feature type="compositionally biased region" description="Basic and acidic residues" evidence="2">
    <location>
        <begin position="507"/>
        <end position="538"/>
    </location>
</feature>
<dbReference type="PANTHER" id="PTHR37687:SF1">
    <property type="entry name" value="AGAP006772-PA"/>
    <property type="match status" value="1"/>
</dbReference>
<reference evidence="4 5" key="1">
    <citation type="submission" date="2020-08" db="EMBL/GenBank/DDBJ databases">
        <title>Aphidius gifuensis genome sequencing and assembly.</title>
        <authorList>
            <person name="Du Z."/>
        </authorList>
    </citation>
    <scope>NUCLEOTIDE SEQUENCE [LARGE SCALE GENOMIC DNA]</scope>
    <source>
        <strain evidence="4">YNYX2018</strain>
        <tissue evidence="4">Adults</tissue>
    </source>
</reference>